<dbReference type="KEGG" id="vg:79587106"/>
<name>A0A288WG00_9CAUD</name>
<organism evidence="1 2">
    <name type="scientific">Bacillus phage Negev_SA</name>
    <dbReference type="NCBI Taxonomy" id="1983579"/>
    <lineage>
        <taxon>Viruses</taxon>
        <taxon>Duplodnaviria</taxon>
        <taxon>Heunggongvirae</taxon>
        <taxon>Uroviricota</taxon>
        <taxon>Caudoviricetes</taxon>
        <taxon>Wbetavirus</taxon>
        <taxon>Wbetavirus negev</taxon>
    </lineage>
</organism>
<keyword evidence="2" id="KW-1185">Reference proteome</keyword>
<accession>A0A288WG00</accession>
<reference evidence="1 2" key="1">
    <citation type="submission" date="2017-04" db="EMBL/GenBank/DDBJ databases">
        <title>Bacillus anthracis phage Complete Genome.</title>
        <authorList>
            <person name="Alkalay S."/>
            <person name="Coppenhagen-Glazer S."/>
            <person name="Hazan R."/>
        </authorList>
    </citation>
    <scope>NUCLEOTIDE SEQUENCE [LARGE SCALE GENOMIC DNA]</scope>
</reference>
<proteinExistence type="predicted"/>
<dbReference type="Proteomes" id="UP000226363">
    <property type="component" value="Segment"/>
</dbReference>
<evidence type="ECO:0000313" key="2">
    <source>
        <dbReference type="Proteomes" id="UP000226363"/>
    </source>
</evidence>
<dbReference type="GeneID" id="79587106"/>
<dbReference type="EMBL" id="KY963370">
    <property type="protein sequence ID" value="ARW58507.1"/>
    <property type="molecule type" value="Genomic_DNA"/>
</dbReference>
<evidence type="ECO:0000313" key="1">
    <source>
        <dbReference type="EMBL" id="ARW58507.1"/>
    </source>
</evidence>
<sequence>MEGQELTLEKKDSIYLRPRYPHKIDASKIKSLKDVIKILGLMDIRLDDKAVIGLEHLIEKEEE</sequence>
<protein>
    <submittedName>
        <fullName evidence="1">Uncharacterized protein</fullName>
    </submittedName>
</protein>
<dbReference type="RefSeq" id="YP_010739713.1">
    <property type="nucleotide sequence ID" value="NC_073044.1"/>
</dbReference>